<evidence type="ECO:0000256" key="1">
    <source>
        <dbReference type="SAM" id="MobiDB-lite"/>
    </source>
</evidence>
<reference evidence="2" key="1">
    <citation type="submission" date="2021-02" db="EMBL/GenBank/DDBJ databases">
        <authorList>
            <person name="Nowell W R."/>
        </authorList>
    </citation>
    <scope>NUCLEOTIDE SEQUENCE</scope>
</reference>
<comment type="caution">
    <text evidence="2">The sequence shown here is derived from an EMBL/GenBank/DDBJ whole genome shotgun (WGS) entry which is preliminary data.</text>
</comment>
<dbReference type="Proteomes" id="UP000663864">
    <property type="component" value="Unassembled WGS sequence"/>
</dbReference>
<feature type="compositionally biased region" description="Basic residues" evidence="1">
    <location>
        <begin position="170"/>
        <end position="186"/>
    </location>
</feature>
<evidence type="ECO:0000313" key="3">
    <source>
        <dbReference type="Proteomes" id="UP000663864"/>
    </source>
</evidence>
<name>A0A815DVZ5_9BILA</name>
<dbReference type="EMBL" id="CAJNOT010002301">
    <property type="protein sequence ID" value="CAF1303788.1"/>
    <property type="molecule type" value="Genomic_DNA"/>
</dbReference>
<feature type="compositionally biased region" description="Basic and acidic residues" evidence="1">
    <location>
        <begin position="202"/>
        <end position="214"/>
    </location>
</feature>
<organism evidence="2 3">
    <name type="scientific">Rotaria sordida</name>
    <dbReference type="NCBI Taxonomy" id="392033"/>
    <lineage>
        <taxon>Eukaryota</taxon>
        <taxon>Metazoa</taxon>
        <taxon>Spiralia</taxon>
        <taxon>Gnathifera</taxon>
        <taxon>Rotifera</taxon>
        <taxon>Eurotatoria</taxon>
        <taxon>Bdelloidea</taxon>
        <taxon>Philodinida</taxon>
        <taxon>Philodinidae</taxon>
        <taxon>Rotaria</taxon>
    </lineage>
</organism>
<evidence type="ECO:0000313" key="2">
    <source>
        <dbReference type="EMBL" id="CAF1303788.1"/>
    </source>
</evidence>
<proteinExistence type="predicted"/>
<sequence>MYKAITSLWSKPTSSNKIQLSSDVPVDEDSWVFVSDTIVVVVPSSTKYNNSMTNSWTESLSLNKTDESPAHVHHLNPIENLLIEHASMSVYEQIASKTRNRRRRKSINDNNKLDGQAEEVEEQEDDDDDDRASMNHHHHSNLTPSHHRSMNISTNTFITTLESSTLSLTGHHRHLQRLHQRRKRSNKSSSSKLILPNTIDQSKQESNENIDLHHKYTPKIHLQQSSDSNN</sequence>
<feature type="region of interest" description="Disordered" evidence="1">
    <location>
        <begin position="95"/>
        <end position="149"/>
    </location>
</feature>
<gene>
    <name evidence="2" type="ORF">ZHD862_LOCUS28105</name>
</gene>
<accession>A0A815DVZ5</accession>
<protein>
    <submittedName>
        <fullName evidence="2">Uncharacterized protein</fullName>
    </submittedName>
</protein>
<dbReference type="AlphaFoldDB" id="A0A815DVZ5"/>
<feature type="compositionally biased region" description="Acidic residues" evidence="1">
    <location>
        <begin position="116"/>
        <end position="130"/>
    </location>
</feature>
<feature type="compositionally biased region" description="Basic residues" evidence="1">
    <location>
        <begin position="134"/>
        <end position="149"/>
    </location>
</feature>
<feature type="region of interest" description="Disordered" evidence="1">
    <location>
        <begin position="168"/>
        <end position="230"/>
    </location>
</feature>